<keyword evidence="2" id="KW-0132">Cell division</keyword>
<dbReference type="InterPro" id="IPR003494">
    <property type="entry name" value="SHS2_FtsA"/>
</dbReference>
<accession>A0A644XEW3</accession>
<dbReference type="GO" id="GO:0051301">
    <property type="term" value="P:cell division"/>
    <property type="evidence" value="ECO:0007669"/>
    <property type="project" value="UniProtKB-KW"/>
</dbReference>
<name>A0A644XEW3_9ZZZZ</name>
<dbReference type="InterPro" id="IPR050696">
    <property type="entry name" value="FtsA/MreB"/>
</dbReference>
<dbReference type="SMART" id="SM00842">
    <property type="entry name" value="FtsA"/>
    <property type="match status" value="1"/>
</dbReference>
<dbReference type="InterPro" id="IPR043129">
    <property type="entry name" value="ATPase_NBD"/>
</dbReference>
<protein>
    <submittedName>
        <fullName evidence="2">Cell division protein FtsA</fullName>
    </submittedName>
</protein>
<dbReference type="AlphaFoldDB" id="A0A644XEW3"/>
<evidence type="ECO:0000259" key="1">
    <source>
        <dbReference type="SMART" id="SM00842"/>
    </source>
</evidence>
<dbReference type="PANTHER" id="PTHR32432">
    <property type="entry name" value="CELL DIVISION PROTEIN FTSA-RELATED"/>
    <property type="match status" value="1"/>
</dbReference>
<sequence>MKPTAVLDIGSSKIVCLCGSFVNRDGITVHGVSVCPYHGYQGGTFSDHRSLHNAIVEVVSHTEQEARLRIREIAVSVPAPFCKLVMTEAALPIGSRSKRVMAEDIDDVISLSLKKVKLSGYVLMHSTPVSFTVGGVVSSTLPTGAKTEELGALVSHMYVREDFVKAIEQVLVTLDIEISMSVSSQLCGALAIIPEKERVRPAILIDVGYTHTDVSLVENAALTDMRTIEIGGKHFASDLAFGLDVPLETAEQVKRRYVFLQEPLSTTEIVRSPAGAKRVDHAVIELILEARASELVSLLREAIKEMGVSPEASPVTYLTGGGLAMMKGGIDYLKRGLQLSIQRDTPWVVDMDTPNFTSAFAALDFVLRATSDDVVTDTSPGTVVDRLKNLFTK</sequence>
<feature type="domain" description="SHS2" evidence="1">
    <location>
        <begin position="4"/>
        <end position="192"/>
    </location>
</feature>
<comment type="caution">
    <text evidence="2">The sequence shown here is derived from an EMBL/GenBank/DDBJ whole genome shotgun (WGS) entry which is preliminary data.</text>
</comment>
<reference evidence="2" key="1">
    <citation type="submission" date="2019-08" db="EMBL/GenBank/DDBJ databases">
        <authorList>
            <person name="Kucharzyk K."/>
            <person name="Murdoch R.W."/>
            <person name="Higgins S."/>
            <person name="Loffler F."/>
        </authorList>
    </citation>
    <scope>NUCLEOTIDE SEQUENCE</scope>
</reference>
<gene>
    <name evidence="2" type="primary">ftsA_28</name>
    <name evidence="2" type="ORF">SDC9_60993</name>
</gene>
<keyword evidence="2" id="KW-0131">Cell cycle</keyword>
<proteinExistence type="predicted"/>
<dbReference type="Pfam" id="PF14450">
    <property type="entry name" value="FtsA"/>
    <property type="match status" value="1"/>
</dbReference>
<dbReference type="SUPFAM" id="SSF53067">
    <property type="entry name" value="Actin-like ATPase domain"/>
    <property type="match status" value="2"/>
</dbReference>
<dbReference type="EMBL" id="VSSQ01002311">
    <property type="protein sequence ID" value="MPM14629.1"/>
    <property type="molecule type" value="Genomic_DNA"/>
</dbReference>
<evidence type="ECO:0000313" key="2">
    <source>
        <dbReference type="EMBL" id="MPM14629.1"/>
    </source>
</evidence>
<organism evidence="2">
    <name type="scientific">bioreactor metagenome</name>
    <dbReference type="NCBI Taxonomy" id="1076179"/>
    <lineage>
        <taxon>unclassified sequences</taxon>
        <taxon>metagenomes</taxon>
        <taxon>ecological metagenomes</taxon>
    </lineage>
</organism>
<dbReference type="Gene3D" id="3.30.420.40">
    <property type="match status" value="1"/>
</dbReference>